<keyword evidence="2" id="KW-1185">Reference proteome</keyword>
<protein>
    <submittedName>
        <fullName evidence="1">DUF2800 domain-containing protein</fullName>
    </submittedName>
</protein>
<organism evidence="1 2">
    <name type="scientific">Tissierella simiarum</name>
    <dbReference type="NCBI Taxonomy" id="2841534"/>
    <lineage>
        <taxon>Bacteria</taxon>
        <taxon>Bacillati</taxon>
        <taxon>Bacillota</taxon>
        <taxon>Tissierellia</taxon>
        <taxon>Tissierellales</taxon>
        <taxon>Tissierellaceae</taxon>
        <taxon>Tissierella</taxon>
    </lineage>
</organism>
<dbReference type="EMBL" id="JAHLPM010000020">
    <property type="protein sequence ID" value="MBU5439892.1"/>
    <property type="molecule type" value="Genomic_DNA"/>
</dbReference>
<sequence>MREHAILSASGAHRWLECTPSARLEEKIVEETSIYAEEGTFMHELAELHLSLYLERMPKSQFNKKLQEMKQNEFYTEEIEKAIQSYVDIVIERINEVGKDSLILLEEQVNFSPWVPEGFGTSDVLIISGNTIEVIDLKGGRGVKVEAQDNPQMRLYALGAINGFGILYDIEKIRMTIIQPRLDNISIDETTAEELLEWGDMVVKPRAEMAFRGEGEYKASDHCRFCKVKAICRARAEENMKLVYLDFKLPPLLTDGEVAEVLLTIDELKKWATDVEDYAFKKAVNEGKKWTGFKLVEGRRSRIYSSEEEVAKKLLDAGYEEEKIFSKSLLNLTKLEKELGKKEFGEVLGSLIETPPGKLQLVPESDKRPEIKCSAELDFKN</sequence>
<reference evidence="1 2" key="1">
    <citation type="submission" date="2021-06" db="EMBL/GenBank/DDBJ databases">
        <authorList>
            <person name="Sun Q."/>
            <person name="Li D."/>
        </authorList>
    </citation>
    <scope>NUCLEOTIDE SEQUENCE [LARGE SCALE GENOMIC DNA]</scope>
    <source>
        <strain evidence="1 2">MSJ-40</strain>
    </source>
</reference>
<dbReference type="Pfam" id="PF10926">
    <property type="entry name" value="DUF2800"/>
    <property type="match status" value="1"/>
</dbReference>
<dbReference type="InterPro" id="IPR021229">
    <property type="entry name" value="DUF2800"/>
</dbReference>
<comment type="caution">
    <text evidence="1">The sequence shown here is derived from an EMBL/GenBank/DDBJ whole genome shotgun (WGS) entry which is preliminary data.</text>
</comment>
<evidence type="ECO:0000313" key="2">
    <source>
        <dbReference type="Proteomes" id="UP000749471"/>
    </source>
</evidence>
<proteinExistence type="predicted"/>
<name>A0ABS6EAD2_9FIRM</name>
<accession>A0ABS6EAD2</accession>
<dbReference type="RefSeq" id="WP_216521751.1">
    <property type="nucleotide sequence ID" value="NZ_JAHLPM010000020.1"/>
</dbReference>
<evidence type="ECO:0000313" key="1">
    <source>
        <dbReference type="EMBL" id="MBU5439892.1"/>
    </source>
</evidence>
<dbReference type="Proteomes" id="UP000749471">
    <property type="component" value="Unassembled WGS sequence"/>
</dbReference>
<gene>
    <name evidence="1" type="ORF">KQI42_17920</name>
</gene>